<dbReference type="Proteomes" id="UP000199516">
    <property type="component" value="Unassembled WGS sequence"/>
</dbReference>
<gene>
    <name evidence="4" type="ORF">SAMN05192532_1162</name>
</gene>
<evidence type="ECO:0000259" key="3">
    <source>
        <dbReference type="Pfam" id="PF13411"/>
    </source>
</evidence>
<dbReference type="SUPFAM" id="SSF46955">
    <property type="entry name" value="Putative DNA-binding domain"/>
    <property type="match status" value="1"/>
</dbReference>
<dbReference type="STRING" id="930128.SAMN05192532_1162"/>
<organism evidence="4 5">
    <name type="scientific">Alteribacillus iranensis</name>
    <dbReference type="NCBI Taxonomy" id="930128"/>
    <lineage>
        <taxon>Bacteria</taxon>
        <taxon>Bacillati</taxon>
        <taxon>Bacillota</taxon>
        <taxon>Bacilli</taxon>
        <taxon>Bacillales</taxon>
        <taxon>Bacillaceae</taxon>
        <taxon>Alteribacillus</taxon>
    </lineage>
</organism>
<accession>A0A1I2FPB1</accession>
<keyword evidence="5" id="KW-1185">Reference proteome</keyword>
<dbReference type="EMBL" id="FONT01000016">
    <property type="protein sequence ID" value="SFF06286.1"/>
    <property type="molecule type" value="Genomic_DNA"/>
</dbReference>
<dbReference type="Pfam" id="PF13411">
    <property type="entry name" value="MerR_1"/>
    <property type="match status" value="1"/>
</dbReference>
<evidence type="ECO:0000256" key="1">
    <source>
        <dbReference type="SAM" id="MobiDB-lite"/>
    </source>
</evidence>
<dbReference type="Pfam" id="PF13152">
    <property type="entry name" value="DUF3967"/>
    <property type="match status" value="1"/>
</dbReference>
<evidence type="ECO:0000313" key="4">
    <source>
        <dbReference type="EMBL" id="SFF06286.1"/>
    </source>
</evidence>
<reference evidence="4 5" key="1">
    <citation type="submission" date="2016-10" db="EMBL/GenBank/DDBJ databases">
        <authorList>
            <person name="de Groot N.N."/>
        </authorList>
    </citation>
    <scope>NUCLEOTIDE SEQUENCE [LARGE SCALE GENOMIC DNA]</scope>
    <source>
        <strain evidence="4 5">DSM 23995</strain>
    </source>
</reference>
<dbReference type="InterPro" id="IPR000551">
    <property type="entry name" value="MerR-type_HTH_dom"/>
</dbReference>
<dbReference type="GO" id="GO:0003677">
    <property type="term" value="F:DNA binding"/>
    <property type="evidence" value="ECO:0007669"/>
    <property type="project" value="UniProtKB-KW"/>
</dbReference>
<keyword evidence="4" id="KW-0238">DNA-binding</keyword>
<proteinExistence type="predicted"/>
<evidence type="ECO:0000259" key="2">
    <source>
        <dbReference type="Pfam" id="PF13152"/>
    </source>
</evidence>
<dbReference type="Gene3D" id="1.10.1660.10">
    <property type="match status" value="1"/>
</dbReference>
<dbReference type="AlphaFoldDB" id="A0A1I2FPB1"/>
<feature type="domain" description="HTH merR-type" evidence="3">
    <location>
        <begin position="18"/>
        <end position="85"/>
    </location>
</feature>
<dbReference type="InterPro" id="IPR025052">
    <property type="entry name" value="DUF3967"/>
</dbReference>
<protein>
    <submittedName>
        <fullName evidence="4">DNA-binding transcriptional regulator, MerR family</fullName>
    </submittedName>
</protein>
<dbReference type="RefSeq" id="WP_091664323.1">
    <property type="nucleotide sequence ID" value="NZ_FONT01000016.1"/>
</dbReference>
<evidence type="ECO:0000313" key="5">
    <source>
        <dbReference type="Proteomes" id="UP000199516"/>
    </source>
</evidence>
<dbReference type="InterPro" id="IPR009061">
    <property type="entry name" value="DNA-bd_dom_put_sf"/>
</dbReference>
<name>A0A1I2FPB1_9BACI</name>
<sequence>MNGEALNEGVNSMDDWHTVTETAEQTGIPAETVRRYVRTYGDYMRLKKEGRTYLIHTNSLDTVKKIRFLLDEGKQRSQVEDILQQTESLTIQTDDDEMNEYMLSLPQLHREMSRQIKEQSHIIQELQARVEQQEAHINERMDDQEQRAKARDERLMQTLNEIRETKKMIQEKESDEAAATEDKKPWWKFWS</sequence>
<feature type="region of interest" description="Disordered" evidence="1">
    <location>
        <begin position="170"/>
        <end position="191"/>
    </location>
</feature>
<feature type="domain" description="DUF3967" evidence="2">
    <location>
        <begin position="148"/>
        <end position="190"/>
    </location>
</feature>
<dbReference type="GO" id="GO:0006355">
    <property type="term" value="P:regulation of DNA-templated transcription"/>
    <property type="evidence" value="ECO:0007669"/>
    <property type="project" value="InterPro"/>
</dbReference>